<name>A0AAV3JKD9_STRAG</name>
<evidence type="ECO:0000256" key="3">
    <source>
        <dbReference type="ARBA" id="ARBA00022729"/>
    </source>
</evidence>
<reference evidence="8 9" key="1">
    <citation type="submission" date="2012-10" db="EMBL/GenBank/DDBJ databases">
        <authorList>
            <person name="Zadoks R.N."/>
            <person name="Moroni P."/>
            <person name="Richards V.P."/>
            <person name="Durkin S.A.S."/>
            <person name="Kim M."/>
            <person name="Pavinski Bitar P.D."/>
            <person name="Stanhope M.J."/>
            <person name="Town C.D."/>
            <person name="Venter J.C."/>
        </authorList>
    </citation>
    <scope>NUCLEOTIDE SEQUENCE [LARGE SCALE GENOMIC DNA]</scope>
    <source>
        <strain evidence="8 9">CCUG 29376</strain>
    </source>
</reference>
<gene>
    <name evidence="8" type="ORF">SAG0055_10065</name>
</gene>
<protein>
    <submittedName>
        <fullName evidence="8">Cell wall surface anchor protein</fullName>
    </submittedName>
</protein>
<keyword evidence="3 6" id="KW-0732">Signal</keyword>
<evidence type="ECO:0000256" key="1">
    <source>
        <dbReference type="ARBA" id="ARBA00007257"/>
    </source>
</evidence>
<dbReference type="Gene3D" id="2.60.40.10">
    <property type="entry name" value="Immunoglobulins"/>
    <property type="match status" value="2"/>
</dbReference>
<feature type="domain" description="SpaA-like prealbumin fold" evidence="7">
    <location>
        <begin position="150"/>
        <end position="248"/>
    </location>
</feature>
<evidence type="ECO:0000259" key="7">
    <source>
        <dbReference type="Pfam" id="PF17802"/>
    </source>
</evidence>
<dbReference type="InterPro" id="IPR013783">
    <property type="entry name" value="Ig-like_fold"/>
</dbReference>
<feature type="transmembrane region" description="Helical" evidence="5">
    <location>
        <begin position="273"/>
        <end position="294"/>
    </location>
</feature>
<organism evidence="8 9">
    <name type="scientific">Streptococcus agalactiae CCUG 29376</name>
    <dbReference type="NCBI Taxonomy" id="1105255"/>
    <lineage>
        <taxon>Bacteria</taxon>
        <taxon>Bacillati</taxon>
        <taxon>Bacillota</taxon>
        <taxon>Bacilli</taxon>
        <taxon>Lactobacillales</taxon>
        <taxon>Streptococcaceae</taxon>
        <taxon>Streptococcus</taxon>
    </lineage>
</organism>
<evidence type="ECO:0000256" key="4">
    <source>
        <dbReference type="SAM" id="MobiDB-lite"/>
    </source>
</evidence>
<evidence type="ECO:0000256" key="5">
    <source>
        <dbReference type="SAM" id="Phobius"/>
    </source>
</evidence>
<evidence type="ECO:0000313" key="9">
    <source>
        <dbReference type="Proteomes" id="UP000015267"/>
    </source>
</evidence>
<evidence type="ECO:0000313" key="8">
    <source>
        <dbReference type="EMBL" id="EPW18392.1"/>
    </source>
</evidence>
<dbReference type="AlphaFoldDB" id="A0AAV3JKD9"/>
<feature type="signal peptide" evidence="6">
    <location>
        <begin position="1"/>
        <end position="31"/>
    </location>
</feature>
<dbReference type="RefSeq" id="WP_000723817.1">
    <property type="nucleotide sequence ID" value="NZ_ANDB01000004.1"/>
</dbReference>
<keyword evidence="2" id="KW-0964">Secreted</keyword>
<dbReference type="NCBIfam" id="TIGR01167">
    <property type="entry name" value="LPXTG_anchor"/>
    <property type="match status" value="1"/>
</dbReference>
<sequence length="308" mass="34299">MKKIRKSLGLLLCCFLGLVQLAFFSVASVNADTPNQLTITQIGLQPNTTEEGISYRLWTVTDNLKVDLLSQMTDSELNQKYKSILTSPTDTNGQTKIALPNGSYFGRAYKADQSVSTIVPFYIELPDDKLSNQLQINPKRKVETGRLKLIKYTKEGKIKKRLSGVIFVLYDNQNQPVRFKNGRFTTDQDGITSLVTDDKGEIEVEGLLPGKYIFREAKALTGYRISMKDAVVAVVANKTQEVEVENEKETPPPTNPKPSQPLFPQSFLPKTGMIIGGGLTILGCIILGILFIFLRKTKNSKSERNDTV</sequence>
<keyword evidence="5" id="KW-0812">Transmembrane</keyword>
<dbReference type="EMBL" id="ANDB01000004">
    <property type="protein sequence ID" value="EPW18392.1"/>
    <property type="molecule type" value="Genomic_DNA"/>
</dbReference>
<comment type="caution">
    <text evidence="8">The sequence shown here is derived from an EMBL/GenBank/DDBJ whole genome shotgun (WGS) entry which is preliminary data.</text>
</comment>
<keyword evidence="5" id="KW-0472">Membrane</keyword>
<feature type="region of interest" description="Disordered" evidence="4">
    <location>
        <begin position="242"/>
        <end position="263"/>
    </location>
</feature>
<dbReference type="PANTHER" id="PTHR36108:SF13">
    <property type="entry name" value="COLOSSIN-B-RELATED"/>
    <property type="match status" value="1"/>
</dbReference>
<keyword evidence="5" id="KW-1133">Transmembrane helix</keyword>
<dbReference type="Pfam" id="PF17802">
    <property type="entry name" value="SpaA"/>
    <property type="match status" value="1"/>
</dbReference>
<evidence type="ECO:0000256" key="6">
    <source>
        <dbReference type="SAM" id="SignalP"/>
    </source>
</evidence>
<dbReference type="InterPro" id="IPR041033">
    <property type="entry name" value="SpaA_PFL_dom_1"/>
</dbReference>
<dbReference type="SUPFAM" id="SSF49478">
    <property type="entry name" value="Cna protein B-type domain"/>
    <property type="match status" value="1"/>
</dbReference>
<evidence type="ECO:0000256" key="2">
    <source>
        <dbReference type="ARBA" id="ARBA00022525"/>
    </source>
</evidence>
<feature type="compositionally biased region" description="Pro residues" evidence="4">
    <location>
        <begin position="251"/>
        <end position="261"/>
    </location>
</feature>
<dbReference type="SMR" id="A0AAV3JKD9"/>
<dbReference type="PANTHER" id="PTHR36108">
    <property type="entry name" value="COLOSSIN-B-RELATED"/>
    <property type="match status" value="1"/>
</dbReference>
<proteinExistence type="inferred from homology"/>
<dbReference type="Proteomes" id="UP000015267">
    <property type="component" value="Unassembled WGS sequence"/>
</dbReference>
<comment type="similarity">
    <text evidence="1">Belongs to the serine-aspartate repeat-containing protein (SDr) family.</text>
</comment>
<feature type="chain" id="PRO_5043607147" evidence="6">
    <location>
        <begin position="32"/>
        <end position="308"/>
    </location>
</feature>
<accession>A0AAV3JKD9</accession>